<protein>
    <submittedName>
        <fullName evidence="2">Uncharacterized protein</fullName>
    </submittedName>
</protein>
<organism evidence="2 3">
    <name type="scientific">Dactylellina haptotyla (strain CBS 200.50)</name>
    <name type="common">Nematode-trapping fungus</name>
    <name type="synonym">Monacrosporium haptotylum</name>
    <dbReference type="NCBI Taxonomy" id="1284197"/>
    <lineage>
        <taxon>Eukaryota</taxon>
        <taxon>Fungi</taxon>
        <taxon>Dikarya</taxon>
        <taxon>Ascomycota</taxon>
        <taxon>Pezizomycotina</taxon>
        <taxon>Orbiliomycetes</taxon>
        <taxon>Orbiliales</taxon>
        <taxon>Orbiliaceae</taxon>
        <taxon>Dactylellina</taxon>
    </lineage>
</organism>
<reference evidence="2 3" key="1">
    <citation type="journal article" date="2013" name="PLoS Genet.">
        <title>Genomic mechanisms accounting for the adaptation to parasitism in nematode-trapping fungi.</title>
        <authorList>
            <person name="Meerupati T."/>
            <person name="Andersson K.M."/>
            <person name="Friman E."/>
            <person name="Kumar D."/>
            <person name="Tunlid A."/>
            <person name="Ahren D."/>
        </authorList>
    </citation>
    <scope>NUCLEOTIDE SEQUENCE [LARGE SCALE GENOMIC DNA]</scope>
    <source>
        <strain evidence="2 3">CBS 200.50</strain>
    </source>
</reference>
<dbReference type="AlphaFoldDB" id="S8A3E3"/>
<dbReference type="PANTHER" id="PTHR43591">
    <property type="entry name" value="METHYLTRANSFERASE"/>
    <property type="match status" value="1"/>
</dbReference>
<dbReference type="Gene3D" id="3.40.50.150">
    <property type="entry name" value="Vaccinia Virus protein VP39"/>
    <property type="match status" value="1"/>
</dbReference>
<dbReference type="InterPro" id="IPR029063">
    <property type="entry name" value="SAM-dependent_MTases_sf"/>
</dbReference>
<reference evidence="3" key="2">
    <citation type="submission" date="2013-04" db="EMBL/GenBank/DDBJ databases">
        <title>Genomic mechanisms accounting for the adaptation to parasitism in nematode-trapping fungi.</title>
        <authorList>
            <person name="Ahren D.G."/>
        </authorList>
    </citation>
    <scope>NUCLEOTIDE SEQUENCE [LARGE SCALE GENOMIC DNA]</scope>
    <source>
        <strain evidence="3">CBS 200.50</strain>
    </source>
</reference>
<sequence length="453" mass="50040">MKFSTLLFPLLSLAALSQAAPVDDDSGDDPIEALEARDAYPGQSTSMPTFTISDFYASGASHSSQIYIGFKVKSNPFGQTATCSFSMPLDNNHPVPTTNYYTKCKPSSFGFGFQKDATTKAYILTITQNTGKNLLTSAVSMENKIKTYVNKANPNGNYKYLDHSKKFTLYANLFLADFHEFFRHLYNNEIIDSNALTKLAAKAKTENRPIRIADLGAGTGAWALDIAQTFTSKPGNIDVELDCYDITDAKFPSEPPNNIQFKIWDVNESPTDEMKGRYDYVHMRLLVAFLPITQIPVVLKHAMSLLAPGGYLDWSDVSPGYPNVTPTNPNTQKCALTFVEHLKVTGKDPYLTDNLEDWIRGVGFQTVKSTHYSTDIIQKLPPSINMAMTICLVPATYAVLLKLISSLNPQLRSAALVRDIKEAETVIAASEEEIKNGATFTIPVSRFLARKGT</sequence>
<evidence type="ECO:0000313" key="2">
    <source>
        <dbReference type="EMBL" id="EPS37525.1"/>
    </source>
</evidence>
<feature type="chain" id="PRO_5004547695" evidence="1">
    <location>
        <begin position="20"/>
        <end position="453"/>
    </location>
</feature>
<dbReference type="Proteomes" id="UP000015100">
    <property type="component" value="Unassembled WGS sequence"/>
</dbReference>
<dbReference type="PANTHER" id="PTHR43591:SF110">
    <property type="entry name" value="RHODANESE DOMAIN-CONTAINING PROTEIN"/>
    <property type="match status" value="1"/>
</dbReference>
<dbReference type="EMBL" id="AQGS01000635">
    <property type="protein sequence ID" value="EPS37525.1"/>
    <property type="molecule type" value="Genomic_DNA"/>
</dbReference>
<dbReference type="eggNOG" id="ENOG502SNAB">
    <property type="taxonomic scope" value="Eukaryota"/>
</dbReference>
<evidence type="ECO:0000313" key="3">
    <source>
        <dbReference type="Proteomes" id="UP000015100"/>
    </source>
</evidence>
<dbReference type="Pfam" id="PF13489">
    <property type="entry name" value="Methyltransf_23"/>
    <property type="match status" value="1"/>
</dbReference>
<name>S8A3E3_DACHA</name>
<dbReference type="OrthoDB" id="5276998at2759"/>
<dbReference type="SUPFAM" id="SSF53335">
    <property type="entry name" value="S-adenosyl-L-methionine-dependent methyltransferases"/>
    <property type="match status" value="1"/>
</dbReference>
<comment type="caution">
    <text evidence="2">The sequence shown here is derived from an EMBL/GenBank/DDBJ whole genome shotgun (WGS) entry which is preliminary data.</text>
</comment>
<proteinExistence type="predicted"/>
<gene>
    <name evidence="2" type="ORF">H072_8824</name>
</gene>
<accession>S8A3E3</accession>
<keyword evidence="1" id="KW-0732">Signal</keyword>
<feature type="signal peptide" evidence="1">
    <location>
        <begin position="1"/>
        <end position="19"/>
    </location>
</feature>
<dbReference type="CDD" id="cd02440">
    <property type="entry name" value="AdoMet_MTases"/>
    <property type="match status" value="1"/>
</dbReference>
<keyword evidence="3" id="KW-1185">Reference proteome</keyword>
<evidence type="ECO:0000256" key="1">
    <source>
        <dbReference type="SAM" id="SignalP"/>
    </source>
</evidence>
<dbReference type="HOGENOM" id="CLU_604137_0_0_1"/>
<dbReference type="STRING" id="1284197.S8A3E3"/>